<sequence>MFDEYYLLFRYEITNLRHQYYLKRLVSWAEIELDANPLLSMEMKEKIKKT</sequence>
<dbReference type="RefSeq" id="WP_270096285.1">
    <property type="nucleotide sequence ID" value="NZ_JAQFFK010000003.1"/>
</dbReference>
<accession>A0AA90TXN1</accession>
<protein>
    <submittedName>
        <fullName evidence="1">Uncharacterized protein</fullName>
    </submittedName>
</protein>
<dbReference type="Proteomes" id="UP001185015">
    <property type="component" value="Unassembled WGS sequence"/>
</dbReference>
<evidence type="ECO:0000313" key="1">
    <source>
        <dbReference type="EMBL" id="MDR6221909.1"/>
    </source>
</evidence>
<reference evidence="1 2" key="1">
    <citation type="submission" date="2023-07" db="EMBL/GenBank/DDBJ databases">
        <title>Genomic Encyclopedia of Type Strains, Phase IV (KMG-IV): sequencing the most valuable type-strain genomes for metagenomic binning, comparative biology and taxonomic classification.</title>
        <authorList>
            <person name="Goeker M."/>
        </authorList>
    </citation>
    <scope>NUCLEOTIDE SEQUENCE [LARGE SCALE GENOMIC DNA]</scope>
    <source>
        <strain evidence="1 2">DSM 17273</strain>
    </source>
</reference>
<comment type="caution">
    <text evidence="1">The sequence shown here is derived from an EMBL/GenBank/DDBJ whole genome shotgun (WGS) entry which is preliminary data.</text>
</comment>
<dbReference type="AlphaFoldDB" id="A0AA90TXN1"/>
<name>A0AA90TXN1_9EURY</name>
<organism evidence="1 2">
    <name type="scientific">Methanococcoides alaskense</name>
    <dbReference type="NCBI Taxonomy" id="325778"/>
    <lineage>
        <taxon>Archaea</taxon>
        <taxon>Methanobacteriati</taxon>
        <taxon>Methanobacteriota</taxon>
        <taxon>Stenosarchaea group</taxon>
        <taxon>Methanomicrobia</taxon>
        <taxon>Methanosarcinales</taxon>
        <taxon>Methanosarcinaceae</taxon>
        <taxon>Methanococcoides</taxon>
    </lineage>
</organism>
<gene>
    <name evidence="1" type="ORF">J2750_000341</name>
</gene>
<keyword evidence="2" id="KW-1185">Reference proteome</keyword>
<dbReference type="EMBL" id="JAVDQI010000001">
    <property type="protein sequence ID" value="MDR6221909.1"/>
    <property type="molecule type" value="Genomic_DNA"/>
</dbReference>
<proteinExistence type="predicted"/>
<evidence type="ECO:0000313" key="2">
    <source>
        <dbReference type="Proteomes" id="UP001185015"/>
    </source>
</evidence>